<keyword evidence="2" id="KW-0812">Transmembrane</keyword>
<dbReference type="RefSeq" id="WP_190825269.1">
    <property type="nucleotide sequence ID" value="NZ_CAWPPI010000011.1"/>
</dbReference>
<keyword evidence="4" id="KW-1185">Reference proteome</keyword>
<evidence type="ECO:0000313" key="4">
    <source>
        <dbReference type="Proteomes" id="UP000629098"/>
    </source>
</evidence>
<feature type="coiled-coil region" evidence="1">
    <location>
        <begin position="166"/>
        <end position="194"/>
    </location>
</feature>
<organism evidence="3 4">
    <name type="scientific">Iningainema tapete BLCC-T55</name>
    <dbReference type="NCBI Taxonomy" id="2748662"/>
    <lineage>
        <taxon>Bacteria</taxon>
        <taxon>Bacillati</taxon>
        <taxon>Cyanobacteriota</taxon>
        <taxon>Cyanophyceae</taxon>
        <taxon>Nostocales</taxon>
        <taxon>Scytonemataceae</taxon>
        <taxon>Iningainema tapete</taxon>
    </lineage>
</organism>
<evidence type="ECO:0000313" key="3">
    <source>
        <dbReference type="EMBL" id="MBD2770969.1"/>
    </source>
</evidence>
<keyword evidence="2" id="KW-1133">Transmembrane helix</keyword>
<evidence type="ECO:0000256" key="2">
    <source>
        <dbReference type="SAM" id="Phobius"/>
    </source>
</evidence>
<dbReference type="AlphaFoldDB" id="A0A8J7C454"/>
<name>A0A8J7C454_9CYAN</name>
<proteinExistence type="predicted"/>
<dbReference type="EMBL" id="JACXAE010000011">
    <property type="protein sequence ID" value="MBD2770969.1"/>
    <property type="molecule type" value="Genomic_DNA"/>
</dbReference>
<feature type="transmembrane region" description="Helical" evidence="2">
    <location>
        <begin position="12"/>
        <end position="35"/>
    </location>
</feature>
<gene>
    <name evidence="3" type="ORF">ICL16_02225</name>
</gene>
<comment type="caution">
    <text evidence="3">The sequence shown here is derived from an EMBL/GenBank/DDBJ whole genome shotgun (WGS) entry which is preliminary data.</text>
</comment>
<accession>A0A8J7C454</accession>
<evidence type="ECO:0000256" key="1">
    <source>
        <dbReference type="SAM" id="Coils"/>
    </source>
</evidence>
<sequence length="603" mass="66911">MINHSKILSNNATPIGICSLLISLGAAATSTVGYFDTRVSYCDGRSKPCTPVVTVEQDAVPHEYRKNEQILLGNGLGKTVAALGSMLASTVAIVSLSIAANNRENIDEENSLSSNEHRTRKLIQSDLQIQIAEIEAEAQAKLHRKLTYDATAEMYLDESPELVDDIAQIRIKAEQLAKEEEEREQQEIAEAQTSVLKGEATAIEIPSTTNKEHYLNIGNTALTKLGTLTQSTIVISTPGAGKTTTIGTAWGRMRQRLGASFHATVIVYKKRDAEAFQTIADEVYCFHENSKRAVETVLKFVDDMKARHEDSITKRLFIDDFLTIWAEIEALFNGKYLNTTTGEFTTKKTTDTVAVIDWLISQLNAVFLIGRQSNDALWICSHSPNVEALPFVKDKSSRIAANLIFLARQDPNNSNGNYEVIEANINNNHLISNDEKRKELKAVLPGLINLSQQTGEPIILTSHGASGGWELGLIGKNIREEYEQYRDEWESRCADSKTPAQGTKIVDFKPNRPDFNELLSAIVKSFSEKGATRISRIPSGCNRVRTAIAEFDDDRKKDILVYLVERLIQQGLAEVVGDKEAEQKVKEGKPTLTTDHEFLIITQ</sequence>
<reference evidence="3" key="1">
    <citation type="submission" date="2020-09" db="EMBL/GenBank/DDBJ databases">
        <title>Iningainema tapete sp. nov. (Scytonemataceae, Cyanobacteria) from greenhouses in central Florida (USA) produces two types of nodularin with biosynthetic potential for microcystin-LR and anabaenopeptins.</title>
        <authorList>
            <person name="Berthold D.E."/>
            <person name="Lefler F.W."/>
            <person name="Huang I.-S."/>
            <person name="Abdulla H."/>
            <person name="Zimba P.V."/>
            <person name="Laughinghouse H.D. IV."/>
        </authorList>
    </citation>
    <scope>NUCLEOTIDE SEQUENCE</scope>
    <source>
        <strain evidence="3">BLCCT55</strain>
    </source>
</reference>
<keyword evidence="2" id="KW-0472">Membrane</keyword>
<keyword evidence="1" id="KW-0175">Coiled coil</keyword>
<dbReference type="Proteomes" id="UP000629098">
    <property type="component" value="Unassembled WGS sequence"/>
</dbReference>
<protein>
    <submittedName>
        <fullName evidence="3">Uncharacterized protein</fullName>
    </submittedName>
</protein>